<evidence type="ECO:0000313" key="3">
    <source>
        <dbReference type="EMBL" id="SAL81662.1"/>
    </source>
</evidence>
<dbReference type="AlphaFoldDB" id="A0A158KKK3"/>
<dbReference type="InterPro" id="IPR011006">
    <property type="entry name" value="CheY-like_superfamily"/>
</dbReference>
<protein>
    <submittedName>
        <fullName evidence="3">PAS/PAC sensor hybrid histidine kinase</fullName>
    </submittedName>
</protein>
<evidence type="ECO:0000256" key="1">
    <source>
        <dbReference type="PROSITE-ProRule" id="PRU00169"/>
    </source>
</evidence>
<dbReference type="Proteomes" id="UP000054717">
    <property type="component" value="Unassembled WGS sequence"/>
</dbReference>
<dbReference type="STRING" id="326475.AWB66_06445"/>
<keyword evidence="4" id="KW-1185">Reference proteome</keyword>
<accession>A0A158KKK3</accession>
<evidence type="ECO:0000259" key="2">
    <source>
        <dbReference type="PROSITE" id="PS50110"/>
    </source>
</evidence>
<dbReference type="PROSITE" id="PS50110">
    <property type="entry name" value="RESPONSE_REGULATORY"/>
    <property type="match status" value="1"/>
</dbReference>
<organism evidence="3 4">
    <name type="scientific">Caballeronia telluris</name>
    <dbReference type="NCBI Taxonomy" id="326475"/>
    <lineage>
        <taxon>Bacteria</taxon>
        <taxon>Pseudomonadati</taxon>
        <taxon>Pseudomonadota</taxon>
        <taxon>Betaproteobacteria</taxon>
        <taxon>Burkholderiales</taxon>
        <taxon>Burkholderiaceae</taxon>
        <taxon>Caballeronia</taxon>
    </lineage>
</organism>
<gene>
    <name evidence="3" type="ORF">AWB66_06445</name>
</gene>
<name>A0A158KKK3_9BURK</name>
<dbReference type="InterPro" id="IPR001789">
    <property type="entry name" value="Sig_transdc_resp-reg_receiver"/>
</dbReference>
<evidence type="ECO:0000313" key="4">
    <source>
        <dbReference type="Proteomes" id="UP000054717"/>
    </source>
</evidence>
<reference evidence="3" key="1">
    <citation type="submission" date="2016-01" db="EMBL/GenBank/DDBJ databases">
        <authorList>
            <person name="Peeters Charlotte."/>
        </authorList>
    </citation>
    <scope>NUCLEOTIDE SEQUENCE</scope>
    <source>
        <strain evidence="3">LMG 22936</strain>
    </source>
</reference>
<dbReference type="GO" id="GO:0000160">
    <property type="term" value="P:phosphorelay signal transduction system"/>
    <property type="evidence" value="ECO:0007669"/>
    <property type="project" value="InterPro"/>
</dbReference>
<dbReference type="EMBL" id="FCNZ02000153">
    <property type="protein sequence ID" value="SAL81662.1"/>
    <property type="molecule type" value="Genomic_DNA"/>
</dbReference>
<dbReference type="SUPFAM" id="SSF52172">
    <property type="entry name" value="CheY-like"/>
    <property type="match status" value="1"/>
</dbReference>
<keyword evidence="3" id="KW-0418">Kinase</keyword>
<dbReference type="GO" id="GO:0016301">
    <property type="term" value="F:kinase activity"/>
    <property type="evidence" value="ECO:0007669"/>
    <property type="project" value="UniProtKB-KW"/>
</dbReference>
<keyword evidence="3" id="KW-0808">Transferase</keyword>
<sequence>MTGYELAQKLHAVPGTRHAVFIAHTGYGQMEDKRLSSESGFAHHLVKPAAIPDLQRVLADSPRPG</sequence>
<comment type="caution">
    <text evidence="3">The sequence shown here is derived from an EMBL/GenBank/DDBJ whole genome shotgun (WGS) entry which is preliminary data.</text>
</comment>
<dbReference type="Gene3D" id="3.40.50.2300">
    <property type="match status" value="1"/>
</dbReference>
<comment type="caution">
    <text evidence="1">Lacks conserved residue(s) required for the propagation of feature annotation.</text>
</comment>
<feature type="domain" description="Response regulatory" evidence="2">
    <location>
        <begin position="1"/>
        <end position="62"/>
    </location>
</feature>
<proteinExistence type="predicted"/>